<reference evidence="1 2" key="1">
    <citation type="journal article" date="2010" name="Stand. Genomic Sci.">
        <title>Complete genome sequence of Haliangium ochraceum type strain (SMP-2).</title>
        <authorList>
            <consortium name="US DOE Joint Genome Institute (JGI-PGF)"/>
            <person name="Ivanova N."/>
            <person name="Daum C."/>
            <person name="Lang E."/>
            <person name="Abt B."/>
            <person name="Kopitz M."/>
            <person name="Saunders E."/>
            <person name="Lapidus A."/>
            <person name="Lucas S."/>
            <person name="Glavina Del Rio T."/>
            <person name="Nolan M."/>
            <person name="Tice H."/>
            <person name="Copeland A."/>
            <person name="Cheng J.F."/>
            <person name="Chen F."/>
            <person name="Bruce D."/>
            <person name="Goodwin L."/>
            <person name="Pitluck S."/>
            <person name="Mavromatis K."/>
            <person name="Pati A."/>
            <person name="Mikhailova N."/>
            <person name="Chen A."/>
            <person name="Palaniappan K."/>
            <person name="Land M."/>
            <person name="Hauser L."/>
            <person name="Chang Y.J."/>
            <person name="Jeffries C.D."/>
            <person name="Detter J.C."/>
            <person name="Brettin T."/>
            <person name="Rohde M."/>
            <person name="Goker M."/>
            <person name="Bristow J."/>
            <person name="Markowitz V."/>
            <person name="Eisen J.A."/>
            <person name="Hugenholtz P."/>
            <person name="Kyrpides N.C."/>
            <person name="Klenk H.P."/>
        </authorList>
    </citation>
    <scope>NUCLEOTIDE SEQUENCE [LARGE SCALE GENOMIC DNA]</scope>
    <source>
        <strain evidence="2">DSM 14365 / CIP 107738 / JCM 11303 / AJ 13395 / SMP-2</strain>
    </source>
</reference>
<organism evidence="1 2">
    <name type="scientific">Haliangium ochraceum (strain DSM 14365 / JCM 11303 / SMP-2)</name>
    <dbReference type="NCBI Taxonomy" id="502025"/>
    <lineage>
        <taxon>Bacteria</taxon>
        <taxon>Pseudomonadati</taxon>
        <taxon>Myxococcota</taxon>
        <taxon>Polyangia</taxon>
        <taxon>Haliangiales</taxon>
        <taxon>Kofleriaceae</taxon>
        <taxon>Haliangium</taxon>
    </lineage>
</organism>
<gene>
    <name evidence="1" type="ordered locus">Hoch_3491</name>
</gene>
<name>D0LW61_HALO1</name>
<dbReference type="EMBL" id="CP001804">
    <property type="protein sequence ID" value="ACY15993.1"/>
    <property type="molecule type" value="Genomic_DNA"/>
</dbReference>
<dbReference type="OrthoDB" id="197037at2"/>
<evidence type="ECO:0000313" key="2">
    <source>
        <dbReference type="Proteomes" id="UP000001880"/>
    </source>
</evidence>
<dbReference type="Proteomes" id="UP000001880">
    <property type="component" value="Chromosome"/>
</dbReference>
<keyword evidence="2" id="KW-1185">Reference proteome</keyword>
<sequence>MARANVDLIRALRQTAERLRGDVHYQWGHMGECNCGHLAQTITRLDKRLIHAWALEREGDWAQQVHDYCPSSGYRIDDIITAMLDLGMARDDIEQLEKLADPAVLALVRARTGDERRHLRRNLRDDVILYMDTWADLLAADLPAAPQVAA</sequence>
<dbReference type="STRING" id="502025.Hoch_3491"/>
<dbReference type="eggNOG" id="ENOG5031U7Q">
    <property type="taxonomic scope" value="Bacteria"/>
</dbReference>
<proteinExistence type="predicted"/>
<dbReference type="RefSeq" id="WP_012828592.1">
    <property type="nucleotide sequence ID" value="NC_013440.1"/>
</dbReference>
<accession>D0LW61</accession>
<evidence type="ECO:0000313" key="1">
    <source>
        <dbReference type="EMBL" id="ACY15993.1"/>
    </source>
</evidence>
<dbReference type="KEGG" id="hoh:Hoch_3491"/>
<dbReference type="HOGENOM" id="CLU_123848_0_0_7"/>
<dbReference type="AlphaFoldDB" id="D0LW61"/>
<protein>
    <submittedName>
        <fullName evidence="1">Uncharacterized protein</fullName>
    </submittedName>
</protein>